<organism evidence="2 3">
    <name type="scientific">Pleionea mediterranea</name>
    <dbReference type="NCBI Taxonomy" id="523701"/>
    <lineage>
        <taxon>Bacteria</taxon>
        <taxon>Pseudomonadati</taxon>
        <taxon>Pseudomonadota</taxon>
        <taxon>Gammaproteobacteria</taxon>
        <taxon>Oceanospirillales</taxon>
        <taxon>Pleioneaceae</taxon>
        <taxon>Pleionea</taxon>
    </lineage>
</organism>
<keyword evidence="1" id="KW-0472">Membrane</keyword>
<evidence type="ECO:0000313" key="3">
    <source>
        <dbReference type="Proteomes" id="UP000245790"/>
    </source>
</evidence>
<name>A0A316GEJ3_9GAMM</name>
<keyword evidence="1" id="KW-0812">Transmembrane</keyword>
<dbReference type="EMBL" id="QGGU01000004">
    <property type="protein sequence ID" value="PWK53087.1"/>
    <property type="molecule type" value="Genomic_DNA"/>
</dbReference>
<accession>A0A316GEJ3</accession>
<proteinExistence type="predicted"/>
<gene>
    <name evidence="2" type="ORF">C8D97_104305</name>
</gene>
<protein>
    <submittedName>
        <fullName evidence="2">Uncharacterized protein</fullName>
    </submittedName>
</protein>
<dbReference type="RefSeq" id="WP_109763058.1">
    <property type="nucleotide sequence ID" value="NZ_QGGU01000004.1"/>
</dbReference>
<feature type="transmembrane region" description="Helical" evidence="1">
    <location>
        <begin position="9"/>
        <end position="32"/>
    </location>
</feature>
<dbReference type="OrthoDB" id="6388327at2"/>
<keyword evidence="1" id="KW-1133">Transmembrane helix</keyword>
<dbReference type="Proteomes" id="UP000245790">
    <property type="component" value="Unassembled WGS sequence"/>
</dbReference>
<keyword evidence="3" id="KW-1185">Reference proteome</keyword>
<dbReference type="AlphaFoldDB" id="A0A316GEJ3"/>
<evidence type="ECO:0000313" key="2">
    <source>
        <dbReference type="EMBL" id="PWK53087.1"/>
    </source>
</evidence>
<comment type="caution">
    <text evidence="2">The sequence shown here is derived from an EMBL/GenBank/DDBJ whole genome shotgun (WGS) entry which is preliminary data.</text>
</comment>
<feature type="transmembrane region" description="Helical" evidence="1">
    <location>
        <begin position="73"/>
        <end position="93"/>
    </location>
</feature>
<sequence>MTQYKIKNIALLSGVIAVMIGLLTFTVSWLLWDLSTGPMPGYELLLFPGNLTLVYIWHPLFTEEINLIPKLILMLMGQFTVVFCFVGALIWVVRKIFNKTL</sequence>
<evidence type="ECO:0000256" key="1">
    <source>
        <dbReference type="SAM" id="Phobius"/>
    </source>
</evidence>
<reference evidence="2 3" key="1">
    <citation type="submission" date="2018-05" db="EMBL/GenBank/DDBJ databases">
        <title>Genomic Encyclopedia of Type Strains, Phase IV (KMG-IV): sequencing the most valuable type-strain genomes for metagenomic binning, comparative biology and taxonomic classification.</title>
        <authorList>
            <person name="Goeker M."/>
        </authorList>
    </citation>
    <scope>NUCLEOTIDE SEQUENCE [LARGE SCALE GENOMIC DNA]</scope>
    <source>
        <strain evidence="2 3">DSM 25350</strain>
    </source>
</reference>